<comment type="caution">
    <text evidence="1">The sequence shown here is derived from an EMBL/GenBank/DDBJ whole genome shotgun (WGS) entry which is preliminary data.</text>
</comment>
<dbReference type="AlphaFoldDB" id="A0A1V6C7Y8"/>
<protein>
    <recommendedName>
        <fullName evidence="2">Phage gp6-like head-tail connector protein</fullName>
    </recommendedName>
</protein>
<accession>A0A1V6C7Y8</accession>
<evidence type="ECO:0000313" key="1">
    <source>
        <dbReference type="EMBL" id="OQB73012.1"/>
    </source>
</evidence>
<dbReference type="Proteomes" id="UP000485562">
    <property type="component" value="Unassembled WGS sequence"/>
</dbReference>
<organism evidence="1">
    <name type="scientific">candidate division TA06 bacterium ADurb.Bin131</name>
    <dbReference type="NCBI Taxonomy" id="1852827"/>
    <lineage>
        <taxon>Bacteria</taxon>
        <taxon>Bacteria division TA06</taxon>
    </lineage>
</organism>
<sequence>MIISVDDVKKSLLPEMMADVDLSLIEDLINAITEIVERYTNTYIKYGTYTEIFDGNSEVSVIPLKGIKIWSIDKVKFSDVEQSLSLFKIHDRLCGIYSSVGFPEGTLNIEIIYKAGYDTTLHPAPDGLKRAIIDEVVLRYNYLRTQSRTGEQIVDLTKDFLDGESYKYFNRIRRNVW</sequence>
<proteinExistence type="predicted"/>
<gene>
    <name evidence="1" type="ORF">BWX89_01128</name>
</gene>
<dbReference type="EMBL" id="MWDQ01000103">
    <property type="protein sequence ID" value="OQB73012.1"/>
    <property type="molecule type" value="Genomic_DNA"/>
</dbReference>
<evidence type="ECO:0008006" key="2">
    <source>
        <dbReference type="Google" id="ProtNLM"/>
    </source>
</evidence>
<reference evidence="1" key="1">
    <citation type="submission" date="2017-02" db="EMBL/GenBank/DDBJ databases">
        <title>Delving into the versatile metabolic prowess of the omnipresent phylum Bacteroidetes.</title>
        <authorList>
            <person name="Nobu M.K."/>
            <person name="Mei R."/>
            <person name="Narihiro T."/>
            <person name="Kuroda K."/>
            <person name="Liu W.-T."/>
        </authorList>
    </citation>
    <scope>NUCLEOTIDE SEQUENCE</scope>
    <source>
        <strain evidence="1">ADurb.Bin131</strain>
    </source>
</reference>
<name>A0A1V6C7Y8_UNCT6</name>